<evidence type="ECO:0008006" key="3">
    <source>
        <dbReference type="Google" id="ProtNLM"/>
    </source>
</evidence>
<name>A0A1F5F5P2_9BACT</name>
<dbReference type="InterPro" id="IPR007344">
    <property type="entry name" value="GrpB/CoaE"/>
</dbReference>
<evidence type="ECO:0000313" key="1">
    <source>
        <dbReference type="EMBL" id="OGD74952.1"/>
    </source>
</evidence>
<dbReference type="Gene3D" id="3.30.460.10">
    <property type="entry name" value="Beta Polymerase, domain 2"/>
    <property type="match status" value="1"/>
</dbReference>
<gene>
    <name evidence="1" type="ORF">A2228_02540</name>
</gene>
<dbReference type="EMBL" id="MFAK01000020">
    <property type="protein sequence ID" value="OGD74952.1"/>
    <property type="molecule type" value="Genomic_DNA"/>
</dbReference>
<dbReference type="Proteomes" id="UP000176191">
    <property type="component" value="Unassembled WGS sequence"/>
</dbReference>
<proteinExistence type="predicted"/>
<evidence type="ECO:0000313" key="2">
    <source>
        <dbReference type="Proteomes" id="UP000176191"/>
    </source>
</evidence>
<dbReference type="PANTHER" id="PTHR34822">
    <property type="entry name" value="GRPB DOMAIN PROTEIN (AFU_ORTHOLOGUE AFUA_1G01530)"/>
    <property type="match status" value="1"/>
</dbReference>
<reference evidence="1 2" key="1">
    <citation type="journal article" date="2016" name="Nat. Commun.">
        <title>Thousands of microbial genomes shed light on interconnected biogeochemical processes in an aquifer system.</title>
        <authorList>
            <person name="Anantharaman K."/>
            <person name="Brown C.T."/>
            <person name="Hug L.A."/>
            <person name="Sharon I."/>
            <person name="Castelle C.J."/>
            <person name="Probst A.J."/>
            <person name="Thomas B.C."/>
            <person name="Singh A."/>
            <person name="Wilkins M.J."/>
            <person name="Karaoz U."/>
            <person name="Brodie E.L."/>
            <person name="Williams K.H."/>
            <person name="Hubbard S.S."/>
            <person name="Banfield J.F."/>
        </authorList>
    </citation>
    <scope>NUCLEOTIDE SEQUENCE [LARGE SCALE GENOMIC DNA]</scope>
</reference>
<dbReference type="Pfam" id="PF04229">
    <property type="entry name" value="GrpB"/>
    <property type="match status" value="1"/>
</dbReference>
<organism evidence="1 2">
    <name type="scientific">Candidatus Collierbacteria bacterium RIFOXYA2_FULL_46_10</name>
    <dbReference type="NCBI Taxonomy" id="1817726"/>
    <lineage>
        <taxon>Bacteria</taxon>
        <taxon>Candidatus Collieribacteriota</taxon>
    </lineage>
</organism>
<comment type="caution">
    <text evidence="1">The sequence shown here is derived from an EMBL/GenBank/DDBJ whole genome shotgun (WGS) entry which is preliminary data.</text>
</comment>
<dbReference type="InterPro" id="IPR043519">
    <property type="entry name" value="NT_sf"/>
</dbReference>
<sequence>MKLKDKYIFRPYNPRFPQLFETEKIRLQKTLGNKVEIEHIGSTAVPGLGGKGVIDISLALPKNEWEATSTKLSALGYKYRPKDPEREDQRLFFMANLPDQELGTRLYHIHLTYPDSPELKKELTFRNYLRTHPQAVDEYAQIKMQAAKEAQKYTTKNEMRDIYGKIKETFIRNILNSANLTSSPSPTAPDYN</sequence>
<accession>A0A1F5F5P2</accession>
<dbReference type="PANTHER" id="PTHR34822:SF1">
    <property type="entry name" value="GRPB FAMILY PROTEIN"/>
    <property type="match status" value="1"/>
</dbReference>
<dbReference type="AlphaFoldDB" id="A0A1F5F5P2"/>
<dbReference type="SUPFAM" id="SSF81301">
    <property type="entry name" value="Nucleotidyltransferase"/>
    <property type="match status" value="1"/>
</dbReference>
<protein>
    <recommendedName>
        <fullName evidence="3">GrpB family protein</fullName>
    </recommendedName>
</protein>